<reference evidence="6" key="1">
    <citation type="submission" date="2006-08" db="EMBL/GenBank/DDBJ databases">
        <title>Complete sequence of Chromosome 3 of Burkholderia cepacia AMMD.</title>
        <authorList>
            <consortium name="US DOE Joint Genome Institute"/>
            <person name="Copeland A."/>
            <person name="Lucas S."/>
            <person name="Lapidus A."/>
            <person name="Barry K."/>
            <person name="Detter J.C."/>
            <person name="Glavina del Rio T."/>
            <person name="Hammon N."/>
            <person name="Israni S."/>
            <person name="Pitluck S."/>
            <person name="Bruce D."/>
            <person name="Chain P."/>
            <person name="Malfatti S."/>
            <person name="Shin M."/>
            <person name="Vergez L."/>
            <person name="Schmutz J."/>
            <person name="Larimer F."/>
            <person name="Land M."/>
            <person name="Hauser L."/>
            <person name="Kyrpides N."/>
            <person name="Kim E."/>
            <person name="Parke J."/>
            <person name="Coenye T."/>
            <person name="Konstantinidis K."/>
            <person name="Ramette A."/>
            <person name="Tiedje J."/>
            <person name="Richardson P."/>
        </authorList>
    </citation>
    <scope>NUCLEOTIDE SEQUENCE</scope>
    <source>
        <strain evidence="6">AMMD</strain>
    </source>
</reference>
<dbReference type="InterPro" id="IPR000821">
    <property type="entry name" value="Ala_racemase"/>
</dbReference>
<accession>Q0B1B5</accession>
<dbReference type="Pfam" id="PF01168">
    <property type="entry name" value="Ala_racemase_N"/>
    <property type="match status" value="1"/>
</dbReference>
<dbReference type="EMBL" id="CP000442">
    <property type="protein sequence ID" value="ABI92058.1"/>
    <property type="molecule type" value="Genomic_DNA"/>
</dbReference>
<protein>
    <submittedName>
        <fullName evidence="6">Alanine racemase</fullName>
        <ecNumber evidence="6">5.1.1.1</ecNumber>
    </submittedName>
</protein>
<evidence type="ECO:0000259" key="5">
    <source>
        <dbReference type="SMART" id="SM01005"/>
    </source>
</evidence>
<evidence type="ECO:0000256" key="3">
    <source>
        <dbReference type="ARBA" id="ARBA00023235"/>
    </source>
</evidence>
<feature type="domain" description="Alanine racemase C-terminal" evidence="5">
    <location>
        <begin position="271"/>
        <end position="400"/>
    </location>
</feature>
<dbReference type="GO" id="GO:0005829">
    <property type="term" value="C:cytosol"/>
    <property type="evidence" value="ECO:0007669"/>
    <property type="project" value="TreeGrafter"/>
</dbReference>
<keyword evidence="2 4" id="KW-0663">Pyridoxal phosphate</keyword>
<dbReference type="Pfam" id="PF00842">
    <property type="entry name" value="Ala_racemase_C"/>
    <property type="match status" value="1"/>
</dbReference>
<comment type="cofactor">
    <cofactor evidence="1 4">
        <name>pyridoxal 5'-phosphate</name>
        <dbReference type="ChEBI" id="CHEBI:597326"/>
    </cofactor>
</comment>
<dbReference type="InterPro" id="IPR029066">
    <property type="entry name" value="PLP-binding_barrel"/>
</dbReference>
<evidence type="ECO:0000256" key="1">
    <source>
        <dbReference type="ARBA" id="ARBA00001933"/>
    </source>
</evidence>
<organism evidence="6 7">
    <name type="scientific">Burkholderia ambifaria (strain ATCC BAA-244 / DSM 16087 / CCUG 44356 / LMG 19182 / AMMD)</name>
    <name type="common">Burkholderia cepacia (strain AMMD)</name>
    <dbReference type="NCBI Taxonomy" id="339670"/>
    <lineage>
        <taxon>Bacteria</taxon>
        <taxon>Pseudomonadati</taxon>
        <taxon>Pseudomonadota</taxon>
        <taxon>Betaproteobacteria</taxon>
        <taxon>Burkholderiales</taxon>
        <taxon>Burkholderiaceae</taxon>
        <taxon>Burkholderia</taxon>
        <taxon>Burkholderia cepacia complex</taxon>
    </lineage>
</organism>
<evidence type="ECO:0000256" key="2">
    <source>
        <dbReference type="ARBA" id="ARBA00022898"/>
    </source>
</evidence>
<keyword evidence="7" id="KW-1185">Reference proteome</keyword>
<dbReference type="Gene3D" id="2.40.37.10">
    <property type="entry name" value="Lyase, Ornithine Decarboxylase, Chain A, domain 1"/>
    <property type="match status" value="1"/>
</dbReference>
<dbReference type="InterPro" id="IPR009006">
    <property type="entry name" value="Ala_racemase/Decarboxylase_C"/>
</dbReference>
<gene>
    <name evidence="6" type="ordered locus">Bamb_6514</name>
</gene>
<dbReference type="PANTHER" id="PTHR30511">
    <property type="entry name" value="ALANINE RACEMASE"/>
    <property type="match status" value="1"/>
</dbReference>
<name>Q0B1B5_BURCM</name>
<evidence type="ECO:0000313" key="7">
    <source>
        <dbReference type="Proteomes" id="UP000000662"/>
    </source>
</evidence>
<sequence length="401" mass="42662">MDGQRYARALGEICLGCRQSKPSSRSESGAVVSATVPESAWAEINRGAIAENLAVARSLVRDGVKIYFVCKGDGFGFGAATVARLAADARVDGFCVGSPEEGAAIRAAGINHEVLLFASTLPEDAARVASLGLTVTIQSMESLHAFVYAGIAVDAFVEIDPGFGRFGFLPSQWQEAFRALAAQSVVRLKGIYTHLSSPGVDTVTGRQAGVFDAALADARAAGFDDLTTMLASSRVMIAHPELSYRAVDPGRLLYGALDREWMERVPLQPMLRAVRARIIHVQQHPAGSMLGIGYAAPIRLERAMRVGVVPIGFGDGLNHVPPLGHVLVRGVQARVLGRRSLQHTVIDLTDLPDAGIGSVVTLVGEDGGKRITIDELADTLKLPVMELLPRLVRSLPQICLS</sequence>
<dbReference type="GO" id="GO:0030170">
    <property type="term" value="F:pyridoxal phosphate binding"/>
    <property type="evidence" value="ECO:0007669"/>
    <property type="project" value="TreeGrafter"/>
</dbReference>
<evidence type="ECO:0000313" key="6">
    <source>
        <dbReference type="EMBL" id="ABI92058.1"/>
    </source>
</evidence>
<dbReference type="PRINTS" id="PR00992">
    <property type="entry name" value="ALARACEMASE"/>
</dbReference>
<dbReference type="SUPFAM" id="SSF51419">
    <property type="entry name" value="PLP-binding barrel"/>
    <property type="match status" value="1"/>
</dbReference>
<dbReference type="SUPFAM" id="SSF50621">
    <property type="entry name" value="Alanine racemase C-terminal domain-like"/>
    <property type="match status" value="1"/>
</dbReference>
<proteinExistence type="predicted"/>
<evidence type="ECO:0000256" key="4">
    <source>
        <dbReference type="PIRSR" id="PIRSR600821-50"/>
    </source>
</evidence>
<dbReference type="KEGG" id="bam:Bamb_6514"/>
<dbReference type="GO" id="GO:0030632">
    <property type="term" value="P:D-alanine biosynthetic process"/>
    <property type="evidence" value="ECO:0007669"/>
    <property type="project" value="TreeGrafter"/>
</dbReference>
<dbReference type="NCBIfam" id="TIGR00492">
    <property type="entry name" value="alr"/>
    <property type="match status" value="1"/>
</dbReference>
<dbReference type="Gene3D" id="3.20.20.10">
    <property type="entry name" value="Alanine racemase"/>
    <property type="match status" value="1"/>
</dbReference>
<dbReference type="SMART" id="SM01005">
    <property type="entry name" value="Ala_racemase_C"/>
    <property type="match status" value="1"/>
</dbReference>
<dbReference type="InterPro" id="IPR011079">
    <property type="entry name" value="Ala_racemase_C"/>
</dbReference>
<dbReference type="InterPro" id="IPR001608">
    <property type="entry name" value="Ala_racemase_N"/>
</dbReference>
<keyword evidence="3 6" id="KW-0413">Isomerase</keyword>
<dbReference type="RefSeq" id="WP_011661384.1">
    <property type="nucleotide sequence ID" value="NC_008392.1"/>
</dbReference>
<dbReference type="eggNOG" id="COG0787">
    <property type="taxonomic scope" value="Bacteria"/>
</dbReference>
<dbReference type="EC" id="5.1.1.1" evidence="6"/>
<dbReference type="AlphaFoldDB" id="Q0B1B5"/>
<dbReference type="PANTHER" id="PTHR30511:SF0">
    <property type="entry name" value="ALANINE RACEMASE, CATABOLIC-RELATED"/>
    <property type="match status" value="1"/>
</dbReference>
<dbReference type="Proteomes" id="UP000000662">
    <property type="component" value="Chromosome 3"/>
</dbReference>
<dbReference type="CDD" id="cd00430">
    <property type="entry name" value="PLPDE_III_AR"/>
    <property type="match status" value="1"/>
</dbReference>
<feature type="modified residue" description="N6-(pyridoxal phosphate)lysine" evidence="4">
    <location>
        <position position="71"/>
    </location>
</feature>
<dbReference type="GO" id="GO:0008784">
    <property type="term" value="F:alanine racemase activity"/>
    <property type="evidence" value="ECO:0007669"/>
    <property type="project" value="UniProtKB-EC"/>
</dbReference>